<evidence type="ECO:0000256" key="17">
    <source>
        <dbReference type="ARBA" id="ARBA00060485"/>
    </source>
</evidence>
<dbReference type="FunFam" id="3.10.520.10:FF:000001">
    <property type="entry name" value="FAD:protein FMN transferase"/>
    <property type="match status" value="1"/>
</dbReference>
<sequence>MGTTYHVKWVSDSGDSEQELAAGVLAQLQLVDRLMSTYKPESELSRFNQSEPGNWFDFSPQTFEVFQIAQGVSDISGGAFDITVGKLVNLWGFGPDLRPIKIPDDALLSSGLSKVGYQHLKYQAEGDKVLKETAMYVDLSAVAKGYSVDLAAKYLESQGVTDYLVEVGGEVMLSGHKPDGQPWRIAIESPIVGERRTQNVLEMDRGAVATSGDYRNYFEEDGVRYSHTIDPRTGKPIGHNLASVTVIDDTVARADALATSFMVMGPEQGMDVAVNNDIAVLFIVRRDGKFVEETSPAFLKRIKRLEE</sequence>
<keyword evidence="6 18" id="KW-0285">Flavoprotein</keyword>
<comment type="subcellular location">
    <subcellularLocation>
        <location evidence="17">Cell inner membrane</location>
        <topology evidence="17">Lipid-anchor</topology>
        <orientation evidence="17">Periplasmic side</orientation>
    </subcellularLocation>
</comment>
<dbReference type="STRING" id="349521.HCH_02692"/>
<dbReference type="InterPro" id="IPR003374">
    <property type="entry name" value="ApbE-like_sf"/>
</dbReference>
<evidence type="ECO:0000256" key="10">
    <source>
        <dbReference type="ARBA" id="ARBA00022827"/>
    </source>
</evidence>
<keyword evidence="5" id="KW-0997">Cell inner membrane</keyword>
<dbReference type="HOGENOM" id="CLU_044403_0_0_6"/>
<keyword evidence="11 18" id="KW-0460">Magnesium</keyword>
<keyword evidence="9" id="KW-0732">Signal</keyword>
<evidence type="ECO:0000256" key="16">
    <source>
        <dbReference type="ARBA" id="ARBA00048540"/>
    </source>
</evidence>
<name>Q2SIP5_HAHCH</name>
<keyword evidence="10 18" id="KW-0274">FAD</keyword>
<feature type="binding site" evidence="19">
    <location>
        <position position="141"/>
    </location>
    <ligand>
        <name>Mg(2+)</name>
        <dbReference type="ChEBI" id="CHEBI:18420"/>
    </ligand>
</feature>
<comment type="cofactor">
    <cofactor evidence="19">
        <name>Mg(2+)</name>
        <dbReference type="ChEBI" id="CHEBI:18420"/>
    </cofactor>
    <cofactor evidence="19">
        <name>Mn(2+)</name>
        <dbReference type="ChEBI" id="CHEBI:29035"/>
    </cofactor>
    <text evidence="19">Magnesium. Can also use manganese.</text>
</comment>
<accession>Q2SIP5</accession>
<evidence type="ECO:0000313" key="20">
    <source>
        <dbReference type="EMBL" id="ABC29479.1"/>
    </source>
</evidence>
<keyword evidence="7 18" id="KW-0808">Transferase</keyword>
<comment type="similarity">
    <text evidence="1 18">Belongs to the ApbE family.</text>
</comment>
<evidence type="ECO:0000256" key="18">
    <source>
        <dbReference type="PIRNR" id="PIRNR006268"/>
    </source>
</evidence>
<keyword evidence="13" id="KW-0564">Palmitate</keyword>
<dbReference type="InterPro" id="IPR024932">
    <property type="entry name" value="ApbE"/>
</dbReference>
<reference evidence="20 21" key="1">
    <citation type="journal article" date="2005" name="Nucleic Acids Res.">
        <title>Genomic blueprint of Hahella chejuensis, a marine microbe producing an algicidal agent.</title>
        <authorList>
            <person name="Jeong H."/>
            <person name="Yim J.H."/>
            <person name="Lee C."/>
            <person name="Choi S.-H."/>
            <person name="Park Y.K."/>
            <person name="Yoon S.H."/>
            <person name="Hur C.-G."/>
            <person name="Kang H.-Y."/>
            <person name="Kim D."/>
            <person name="Lee H.H."/>
            <person name="Park K.H."/>
            <person name="Park S.-H."/>
            <person name="Park H.-S."/>
            <person name="Lee H.K."/>
            <person name="Oh T.K."/>
            <person name="Kim J.F."/>
        </authorList>
    </citation>
    <scope>NUCLEOTIDE SEQUENCE [LARGE SCALE GENOMIC DNA]</scope>
    <source>
        <strain evidence="20 21">KCTC 2396</strain>
    </source>
</reference>
<dbReference type="GO" id="GO:0005886">
    <property type="term" value="C:plasma membrane"/>
    <property type="evidence" value="ECO:0007669"/>
    <property type="project" value="UniProtKB-SubCell"/>
</dbReference>
<dbReference type="PANTHER" id="PTHR30040">
    <property type="entry name" value="THIAMINE BIOSYNTHESIS LIPOPROTEIN APBE"/>
    <property type="match status" value="1"/>
</dbReference>
<evidence type="ECO:0000256" key="2">
    <source>
        <dbReference type="ARBA" id="ARBA00011955"/>
    </source>
</evidence>
<dbReference type="Pfam" id="PF02424">
    <property type="entry name" value="ApbE"/>
    <property type="match status" value="1"/>
</dbReference>
<protein>
    <recommendedName>
        <fullName evidence="3 18">FAD:protein FMN transferase</fullName>
        <ecNumber evidence="2 18">2.7.1.180</ecNumber>
    </recommendedName>
    <alternativeName>
        <fullName evidence="15 18">Flavin transferase</fullName>
    </alternativeName>
</protein>
<dbReference type="PANTHER" id="PTHR30040:SF2">
    <property type="entry name" value="FAD:PROTEIN FMN TRANSFERASE"/>
    <property type="match status" value="1"/>
</dbReference>
<comment type="catalytic activity">
    <reaction evidence="16 18">
        <text>L-threonyl-[protein] + FAD = FMN-L-threonyl-[protein] + AMP + H(+)</text>
        <dbReference type="Rhea" id="RHEA:36847"/>
        <dbReference type="Rhea" id="RHEA-COMP:11060"/>
        <dbReference type="Rhea" id="RHEA-COMP:11061"/>
        <dbReference type="ChEBI" id="CHEBI:15378"/>
        <dbReference type="ChEBI" id="CHEBI:30013"/>
        <dbReference type="ChEBI" id="CHEBI:57692"/>
        <dbReference type="ChEBI" id="CHEBI:74257"/>
        <dbReference type="ChEBI" id="CHEBI:456215"/>
        <dbReference type="EC" id="2.7.1.180"/>
    </reaction>
</comment>
<keyword evidence="12" id="KW-0472">Membrane</keyword>
<gene>
    <name evidence="20" type="ordered locus">HCH_02692</name>
</gene>
<dbReference type="Proteomes" id="UP000000238">
    <property type="component" value="Chromosome"/>
</dbReference>
<dbReference type="GO" id="GO:0046872">
    <property type="term" value="F:metal ion binding"/>
    <property type="evidence" value="ECO:0007669"/>
    <property type="project" value="UniProtKB-UniRule"/>
</dbReference>
<dbReference type="AlphaFoldDB" id="Q2SIP5"/>
<dbReference type="RefSeq" id="WP_011396548.1">
    <property type="nucleotide sequence ID" value="NC_007645.1"/>
</dbReference>
<evidence type="ECO:0000256" key="14">
    <source>
        <dbReference type="ARBA" id="ARBA00023288"/>
    </source>
</evidence>
<evidence type="ECO:0000256" key="9">
    <source>
        <dbReference type="ARBA" id="ARBA00022729"/>
    </source>
</evidence>
<dbReference type="EMBL" id="CP000155">
    <property type="protein sequence ID" value="ABC29479.1"/>
    <property type="molecule type" value="Genomic_DNA"/>
</dbReference>
<evidence type="ECO:0000256" key="6">
    <source>
        <dbReference type="ARBA" id="ARBA00022630"/>
    </source>
</evidence>
<evidence type="ECO:0000313" key="21">
    <source>
        <dbReference type="Proteomes" id="UP000000238"/>
    </source>
</evidence>
<evidence type="ECO:0000256" key="1">
    <source>
        <dbReference type="ARBA" id="ARBA00008282"/>
    </source>
</evidence>
<evidence type="ECO:0000256" key="12">
    <source>
        <dbReference type="ARBA" id="ARBA00023136"/>
    </source>
</evidence>
<dbReference type="Gene3D" id="3.10.520.10">
    <property type="entry name" value="ApbE-like domains"/>
    <property type="match status" value="1"/>
</dbReference>
<feature type="binding site" evidence="19">
    <location>
        <position position="255"/>
    </location>
    <ligand>
        <name>Mg(2+)</name>
        <dbReference type="ChEBI" id="CHEBI:18420"/>
    </ligand>
</feature>
<keyword evidence="21" id="KW-1185">Reference proteome</keyword>
<dbReference type="EC" id="2.7.1.180" evidence="2 18"/>
<evidence type="ECO:0000256" key="19">
    <source>
        <dbReference type="PIRSR" id="PIRSR006268-2"/>
    </source>
</evidence>
<evidence type="ECO:0000256" key="15">
    <source>
        <dbReference type="ARBA" id="ARBA00031306"/>
    </source>
</evidence>
<proteinExistence type="inferred from homology"/>
<evidence type="ECO:0000256" key="13">
    <source>
        <dbReference type="ARBA" id="ARBA00023139"/>
    </source>
</evidence>
<dbReference type="eggNOG" id="COG1477">
    <property type="taxonomic scope" value="Bacteria"/>
</dbReference>
<evidence type="ECO:0000256" key="11">
    <source>
        <dbReference type="ARBA" id="ARBA00022842"/>
    </source>
</evidence>
<dbReference type="SUPFAM" id="SSF143631">
    <property type="entry name" value="ApbE-like"/>
    <property type="match status" value="1"/>
</dbReference>
<organism evidence="20 21">
    <name type="scientific">Hahella chejuensis (strain KCTC 2396)</name>
    <dbReference type="NCBI Taxonomy" id="349521"/>
    <lineage>
        <taxon>Bacteria</taxon>
        <taxon>Pseudomonadati</taxon>
        <taxon>Pseudomonadota</taxon>
        <taxon>Gammaproteobacteria</taxon>
        <taxon>Oceanospirillales</taxon>
        <taxon>Hahellaceae</taxon>
        <taxon>Hahella</taxon>
    </lineage>
</organism>
<evidence type="ECO:0000256" key="3">
    <source>
        <dbReference type="ARBA" id="ARBA00016337"/>
    </source>
</evidence>
<feature type="binding site" evidence="19">
    <location>
        <position position="259"/>
    </location>
    <ligand>
        <name>Mg(2+)</name>
        <dbReference type="ChEBI" id="CHEBI:18420"/>
    </ligand>
</feature>
<evidence type="ECO:0000256" key="7">
    <source>
        <dbReference type="ARBA" id="ARBA00022679"/>
    </source>
</evidence>
<evidence type="ECO:0000256" key="8">
    <source>
        <dbReference type="ARBA" id="ARBA00022723"/>
    </source>
</evidence>
<dbReference type="GO" id="GO:0016740">
    <property type="term" value="F:transferase activity"/>
    <property type="evidence" value="ECO:0007669"/>
    <property type="project" value="UniProtKB-UniRule"/>
</dbReference>
<keyword evidence="4" id="KW-1003">Cell membrane</keyword>
<dbReference type="PIRSF" id="PIRSF006268">
    <property type="entry name" value="ApbE"/>
    <property type="match status" value="1"/>
</dbReference>
<evidence type="ECO:0000256" key="5">
    <source>
        <dbReference type="ARBA" id="ARBA00022519"/>
    </source>
</evidence>
<keyword evidence="8 18" id="KW-0479">Metal-binding</keyword>
<dbReference type="KEGG" id="hch:HCH_02692"/>
<keyword evidence="14 20" id="KW-0449">Lipoprotein</keyword>
<evidence type="ECO:0000256" key="4">
    <source>
        <dbReference type="ARBA" id="ARBA00022475"/>
    </source>
</evidence>